<evidence type="ECO:0000313" key="2">
    <source>
        <dbReference type="EMBL" id="GAA4801566.1"/>
    </source>
</evidence>
<dbReference type="EMBL" id="BAABIG010000026">
    <property type="protein sequence ID" value="GAA4801566.1"/>
    <property type="molecule type" value="Genomic_DNA"/>
</dbReference>
<reference evidence="3" key="1">
    <citation type="journal article" date="2019" name="Int. J. Syst. Evol. Microbiol.">
        <title>The Global Catalogue of Microorganisms (GCM) 10K type strain sequencing project: providing services to taxonomists for standard genome sequencing and annotation.</title>
        <authorList>
            <consortium name="The Broad Institute Genomics Platform"/>
            <consortium name="The Broad Institute Genome Sequencing Center for Infectious Disease"/>
            <person name="Wu L."/>
            <person name="Ma J."/>
        </authorList>
    </citation>
    <scope>NUCLEOTIDE SEQUENCE [LARGE SCALE GENOMIC DNA]</scope>
    <source>
        <strain evidence="3">JCM 18081</strain>
    </source>
</reference>
<comment type="caution">
    <text evidence="2">The sequence shown here is derived from an EMBL/GenBank/DDBJ whole genome shotgun (WGS) entry which is preliminary data.</text>
</comment>
<accession>A0ABP9BYP9</accession>
<name>A0ABP9BYP9_9ACTN</name>
<proteinExistence type="predicted"/>
<keyword evidence="1" id="KW-0472">Membrane</keyword>
<dbReference type="RefSeq" id="WP_345620389.1">
    <property type="nucleotide sequence ID" value="NZ_BAABIG010000026.1"/>
</dbReference>
<sequence>MQHIPHPARLAEALAAAEPQGTGNLLRIVLVVMVLGCALAAWFLLRGYKKDD</sequence>
<feature type="transmembrane region" description="Helical" evidence="1">
    <location>
        <begin position="25"/>
        <end position="45"/>
    </location>
</feature>
<evidence type="ECO:0000256" key="1">
    <source>
        <dbReference type="SAM" id="Phobius"/>
    </source>
</evidence>
<keyword evidence="1" id="KW-0812">Transmembrane</keyword>
<organism evidence="2 3">
    <name type="scientific">Streptomyces ziwulingensis</name>
    <dbReference type="NCBI Taxonomy" id="1045501"/>
    <lineage>
        <taxon>Bacteria</taxon>
        <taxon>Bacillati</taxon>
        <taxon>Actinomycetota</taxon>
        <taxon>Actinomycetes</taxon>
        <taxon>Kitasatosporales</taxon>
        <taxon>Streptomycetaceae</taxon>
        <taxon>Streptomyces</taxon>
    </lineage>
</organism>
<gene>
    <name evidence="2" type="ORF">GCM10023220_32850</name>
</gene>
<keyword evidence="1" id="KW-1133">Transmembrane helix</keyword>
<dbReference type="Proteomes" id="UP001501265">
    <property type="component" value="Unassembled WGS sequence"/>
</dbReference>
<evidence type="ECO:0000313" key="3">
    <source>
        <dbReference type="Proteomes" id="UP001501265"/>
    </source>
</evidence>
<protein>
    <submittedName>
        <fullName evidence="2">Uncharacterized protein</fullName>
    </submittedName>
</protein>
<keyword evidence="3" id="KW-1185">Reference proteome</keyword>